<sequence>MSGLRLWLTGLLISSACAHAEPTNFRVGVGLLQTDTSPAAGYFPDNHDQGYTLFAEMPQSEHTASRFLIYRLDDNGKQLSGYETQLMWGWGLAGPGLRLYTGPAWHYEKLKLQRPGANHQVFNGWGWQLGIGVQYQAITLDLAATVRDNQDYHHENKRAGLDDSRPDTYISNLLISYRF</sequence>
<feature type="signal peptide" evidence="1">
    <location>
        <begin position="1"/>
        <end position="20"/>
    </location>
</feature>
<feature type="chain" id="PRO_5045613001" description="Outer membrane protein beta-barrel domain-containing protein" evidence="1">
    <location>
        <begin position="21"/>
        <end position="179"/>
    </location>
</feature>
<organism evidence="2 3">
    <name type="scientific">Bacterioplanoides pacificum</name>
    <dbReference type="NCBI Taxonomy" id="1171596"/>
    <lineage>
        <taxon>Bacteria</taxon>
        <taxon>Pseudomonadati</taxon>
        <taxon>Pseudomonadota</taxon>
        <taxon>Gammaproteobacteria</taxon>
        <taxon>Oceanospirillales</taxon>
        <taxon>Oceanospirillaceae</taxon>
        <taxon>Bacterioplanoides</taxon>
    </lineage>
</organism>
<evidence type="ECO:0000256" key="1">
    <source>
        <dbReference type="SAM" id="SignalP"/>
    </source>
</evidence>
<dbReference type="InterPro" id="IPR011250">
    <property type="entry name" value="OMP/PagP_B-barrel"/>
</dbReference>
<dbReference type="Proteomes" id="UP001595722">
    <property type="component" value="Unassembled WGS sequence"/>
</dbReference>
<dbReference type="RefSeq" id="WP_376865712.1">
    <property type="nucleotide sequence ID" value="NZ_JBHRYB010000005.1"/>
</dbReference>
<evidence type="ECO:0000313" key="2">
    <source>
        <dbReference type="EMBL" id="MFC3679906.1"/>
    </source>
</evidence>
<evidence type="ECO:0000313" key="3">
    <source>
        <dbReference type="Proteomes" id="UP001595722"/>
    </source>
</evidence>
<reference evidence="3" key="1">
    <citation type="journal article" date="2019" name="Int. J. Syst. Evol. Microbiol.">
        <title>The Global Catalogue of Microorganisms (GCM) 10K type strain sequencing project: providing services to taxonomists for standard genome sequencing and annotation.</title>
        <authorList>
            <consortium name="The Broad Institute Genomics Platform"/>
            <consortium name="The Broad Institute Genome Sequencing Center for Infectious Disease"/>
            <person name="Wu L."/>
            <person name="Ma J."/>
        </authorList>
    </citation>
    <scope>NUCLEOTIDE SEQUENCE [LARGE SCALE GENOMIC DNA]</scope>
    <source>
        <strain evidence="3">KCTC 42424</strain>
    </source>
</reference>
<name>A0ABV7VTM8_9GAMM</name>
<gene>
    <name evidence="2" type="ORF">ACFOMG_07250</name>
</gene>
<accession>A0ABV7VTM8</accession>
<proteinExistence type="predicted"/>
<comment type="caution">
    <text evidence="2">The sequence shown here is derived from an EMBL/GenBank/DDBJ whole genome shotgun (WGS) entry which is preliminary data.</text>
</comment>
<keyword evidence="1" id="KW-0732">Signal</keyword>
<evidence type="ECO:0008006" key="4">
    <source>
        <dbReference type="Google" id="ProtNLM"/>
    </source>
</evidence>
<keyword evidence="3" id="KW-1185">Reference proteome</keyword>
<dbReference type="EMBL" id="JBHRYB010000005">
    <property type="protein sequence ID" value="MFC3679906.1"/>
    <property type="molecule type" value="Genomic_DNA"/>
</dbReference>
<dbReference type="SUPFAM" id="SSF56925">
    <property type="entry name" value="OMPA-like"/>
    <property type="match status" value="1"/>
</dbReference>
<protein>
    <recommendedName>
        <fullName evidence="4">Outer membrane protein beta-barrel domain-containing protein</fullName>
    </recommendedName>
</protein>
<dbReference type="PROSITE" id="PS51257">
    <property type="entry name" value="PROKAR_LIPOPROTEIN"/>
    <property type="match status" value="1"/>
</dbReference>